<keyword evidence="1 4" id="KW-0378">Hydrolase</keyword>
<name>A0A084JGQ1_9CLOT</name>
<dbReference type="AlphaFoldDB" id="A0A084JGQ1"/>
<evidence type="ECO:0000256" key="2">
    <source>
        <dbReference type="ARBA" id="ARBA00022963"/>
    </source>
</evidence>
<dbReference type="SUPFAM" id="SSF52151">
    <property type="entry name" value="FabD/lysophospholipase-like"/>
    <property type="match status" value="1"/>
</dbReference>
<evidence type="ECO:0000256" key="1">
    <source>
        <dbReference type="ARBA" id="ARBA00022801"/>
    </source>
</evidence>
<keyword evidence="9" id="KW-1185">Reference proteome</keyword>
<dbReference type="InterPro" id="IPR045943">
    <property type="entry name" value="DUF6363"/>
</dbReference>
<dbReference type="InterPro" id="IPR050301">
    <property type="entry name" value="NTE"/>
</dbReference>
<organism evidence="7 9">
    <name type="scientific">Clostridium sulfidigenes</name>
    <dbReference type="NCBI Taxonomy" id="318464"/>
    <lineage>
        <taxon>Bacteria</taxon>
        <taxon>Bacillati</taxon>
        <taxon>Bacillota</taxon>
        <taxon>Clostridia</taxon>
        <taxon>Eubacteriales</taxon>
        <taxon>Clostridiaceae</taxon>
        <taxon>Clostridium</taxon>
    </lineage>
</organism>
<dbReference type="Proteomes" id="UP000028542">
    <property type="component" value="Unassembled WGS sequence"/>
</dbReference>
<evidence type="ECO:0000256" key="5">
    <source>
        <dbReference type="SAM" id="Phobius"/>
    </source>
</evidence>
<dbReference type="GO" id="GO:0016042">
    <property type="term" value="P:lipid catabolic process"/>
    <property type="evidence" value="ECO:0007669"/>
    <property type="project" value="UniProtKB-UniRule"/>
</dbReference>
<feature type="active site" description="Nucleophile" evidence="4">
    <location>
        <position position="37"/>
    </location>
</feature>
<feature type="short sequence motif" description="GXSXG" evidence="4">
    <location>
        <begin position="35"/>
        <end position="39"/>
    </location>
</feature>
<evidence type="ECO:0000313" key="8">
    <source>
        <dbReference type="EMBL" id="MBE6059410.1"/>
    </source>
</evidence>
<dbReference type="InterPro" id="IPR002641">
    <property type="entry name" value="PNPLA_dom"/>
</dbReference>
<dbReference type="eggNOG" id="COG4667">
    <property type="taxonomic scope" value="Bacteria"/>
</dbReference>
<keyword evidence="5" id="KW-1133">Transmembrane helix</keyword>
<accession>A0A084JGQ1</accession>
<dbReference type="CDD" id="cd07208">
    <property type="entry name" value="Pat_hypo_Ecoli_yjju_like"/>
    <property type="match status" value="1"/>
</dbReference>
<keyword evidence="5" id="KW-0472">Membrane</keyword>
<reference evidence="7 9" key="1">
    <citation type="submission" date="2014-07" db="EMBL/GenBank/DDBJ databases">
        <title>Draft genome of Clostridium sulfidigenes 113A isolated from sediments associated with methane hydrate from Krishna Godavari basin.</title>
        <authorList>
            <person name="Honkalas V.S."/>
            <person name="Dabir A.P."/>
            <person name="Arora P."/>
            <person name="Dhakephalkar P.K."/>
        </authorList>
    </citation>
    <scope>NUCLEOTIDE SEQUENCE [LARGE SCALE GENOMIC DNA]</scope>
    <source>
        <strain evidence="7 9">113A</strain>
    </source>
</reference>
<dbReference type="Proteomes" id="UP000768462">
    <property type="component" value="Unassembled WGS sequence"/>
</dbReference>
<dbReference type="InterPro" id="IPR016035">
    <property type="entry name" value="Acyl_Trfase/lysoPLipase"/>
</dbReference>
<dbReference type="EMBL" id="SVCM01000051">
    <property type="protein sequence ID" value="MBE6059410.1"/>
    <property type="molecule type" value="Genomic_DNA"/>
</dbReference>
<feature type="domain" description="PNPLA" evidence="6">
    <location>
        <begin position="4"/>
        <end position="170"/>
    </location>
</feature>
<dbReference type="InterPro" id="IPR037483">
    <property type="entry name" value="YjjU-like"/>
</dbReference>
<dbReference type="PANTHER" id="PTHR14226">
    <property type="entry name" value="NEUROPATHY TARGET ESTERASE/SWISS CHEESE D.MELANOGASTER"/>
    <property type="match status" value="1"/>
</dbReference>
<keyword evidence="2 4" id="KW-0442">Lipid degradation</keyword>
<keyword evidence="5" id="KW-0812">Transmembrane</keyword>
<sequence length="282" mass="32210">MSSLILEGGTFRPIFSAGIMDALLDNDIMFPYCIGVSAGITNGFSYISKQKKRNYDILINHRHDKRYIGFRNFFKCKSLFGLDFAFDELPNKIYPFDMDTFKSYEGKILVGVTNAKTGVTEYLNGKDLDEKCNMLRASCAIPLFFPPAIINDNEYFDGGICDPIPVLKAMEDGNEKHLIILTRPKGYIKELGKGNIFAAKVLKKKYPNLVKPLLTRHELYNDRVKYCEQLERDGKAIILRPTAEDGIDSFEKDLNKIKHAYNHGYNIALERIDEIKKFFSIS</sequence>
<comment type="caution">
    <text evidence="4">Lacks conserved residue(s) required for the propagation of feature annotation.</text>
</comment>
<reference evidence="8" key="2">
    <citation type="submission" date="2019-04" db="EMBL/GenBank/DDBJ databases">
        <title>Evolution of Biomass-Degrading Anaerobic Consortia Revealed by Metagenomics.</title>
        <authorList>
            <person name="Peng X."/>
        </authorList>
    </citation>
    <scope>NUCLEOTIDE SEQUENCE</scope>
    <source>
        <strain evidence="8">SIG254</strain>
    </source>
</reference>
<dbReference type="Pfam" id="PF19890">
    <property type="entry name" value="DUF6363"/>
    <property type="match status" value="1"/>
</dbReference>
<comment type="caution">
    <text evidence="7">The sequence shown here is derived from an EMBL/GenBank/DDBJ whole genome shotgun (WGS) entry which is preliminary data.</text>
</comment>
<dbReference type="Pfam" id="PF01734">
    <property type="entry name" value="Patatin"/>
    <property type="match status" value="1"/>
</dbReference>
<feature type="transmembrane region" description="Helical" evidence="5">
    <location>
        <begin position="28"/>
        <end position="47"/>
    </location>
</feature>
<dbReference type="EMBL" id="JPMD01000004">
    <property type="protein sequence ID" value="KEZ88135.1"/>
    <property type="molecule type" value="Genomic_DNA"/>
</dbReference>
<evidence type="ECO:0000259" key="6">
    <source>
        <dbReference type="PROSITE" id="PS51635"/>
    </source>
</evidence>
<proteinExistence type="predicted"/>
<dbReference type="STRING" id="318464.IO99_03140"/>
<keyword evidence="3 4" id="KW-0443">Lipid metabolism</keyword>
<dbReference type="RefSeq" id="WP_035130106.1">
    <property type="nucleotide sequence ID" value="NZ_JPMD01000004.1"/>
</dbReference>
<protein>
    <submittedName>
        <fullName evidence="8">Patatin family protein</fullName>
    </submittedName>
    <submittedName>
        <fullName evidence="7">Phospholipase</fullName>
    </submittedName>
</protein>
<dbReference type="PROSITE" id="PS51635">
    <property type="entry name" value="PNPLA"/>
    <property type="match status" value="1"/>
</dbReference>
<evidence type="ECO:0000256" key="4">
    <source>
        <dbReference type="PROSITE-ProRule" id="PRU01161"/>
    </source>
</evidence>
<evidence type="ECO:0000313" key="9">
    <source>
        <dbReference type="Proteomes" id="UP000028542"/>
    </source>
</evidence>
<evidence type="ECO:0000256" key="3">
    <source>
        <dbReference type="ARBA" id="ARBA00023098"/>
    </source>
</evidence>
<dbReference type="Gene3D" id="3.40.1090.10">
    <property type="entry name" value="Cytosolic phospholipase A2 catalytic domain"/>
    <property type="match status" value="1"/>
</dbReference>
<feature type="active site" description="Proton acceptor" evidence="4">
    <location>
        <position position="157"/>
    </location>
</feature>
<evidence type="ECO:0000313" key="7">
    <source>
        <dbReference type="EMBL" id="KEZ88135.1"/>
    </source>
</evidence>
<dbReference type="GO" id="GO:0016787">
    <property type="term" value="F:hydrolase activity"/>
    <property type="evidence" value="ECO:0007669"/>
    <property type="project" value="UniProtKB-UniRule"/>
</dbReference>
<feature type="short sequence motif" description="DGA/G" evidence="4">
    <location>
        <begin position="157"/>
        <end position="159"/>
    </location>
</feature>
<dbReference type="PANTHER" id="PTHR14226:SF25">
    <property type="entry name" value="PHOSPHOESTERASE"/>
    <property type="match status" value="1"/>
</dbReference>
<gene>
    <name evidence="8" type="ORF">E7215_04455</name>
    <name evidence="7" type="ORF">IO99_03140</name>
</gene>